<name>R4K1P2_CLOPA</name>
<dbReference type="STRING" id="86416.Clopa_0657"/>
<dbReference type="RefSeq" id="WP_015614027.1">
    <property type="nucleotide sequence ID" value="NC_021182.1"/>
</dbReference>
<dbReference type="EMBL" id="CP003261">
    <property type="protein sequence ID" value="AGK95701.1"/>
    <property type="molecule type" value="Genomic_DNA"/>
</dbReference>
<feature type="transmembrane region" description="Helical" evidence="6">
    <location>
        <begin position="120"/>
        <end position="143"/>
    </location>
</feature>
<proteinExistence type="predicted"/>
<keyword evidence="8" id="KW-1185">Reference proteome</keyword>
<evidence type="ECO:0000256" key="6">
    <source>
        <dbReference type="SAM" id="Phobius"/>
    </source>
</evidence>
<feature type="transmembrane region" description="Helical" evidence="6">
    <location>
        <begin position="155"/>
        <end position="179"/>
    </location>
</feature>
<accession>R4K1P2</accession>
<dbReference type="KEGG" id="cpas:Clopa_0657"/>
<evidence type="ECO:0000256" key="4">
    <source>
        <dbReference type="ARBA" id="ARBA00022989"/>
    </source>
</evidence>
<dbReference type="InterPro" id="IPR001123">
    <property type="entry name" value="LeuE-type"/>
</dbReference>
<evidence type="ECO:0000256" key="3">
    <source>
        <dbReference type="ARBA" id="ARBA00022692"/>
    </source>
</evidence>
<sequence length="215" mass="23735">MDIINLKDAKMLFKGFKFGMLLQFAIGPVCIFLFQMASLKGFYIAETGVFGAALIDGLFIILAILGIASIIDKKNIKIGLKIFGAAILFIFGLSTVLSQFNISFLPGLGTQNISNSNNVFIRTVILTISSPLTIIFWTGVFSTKVAEENMRRKDIYLFGFGAVLPTILFLTIIIFIGSFAKEFLSAEVIKIFNIIVGCLLIYFGIKMILKKETLT</sequence>
<keyword evidence="2" id="KW-1003">Cell membrane</keyword>
<organism evidence="7 8">
    <name type="scientific">Clostridium pasteurianum BC1</name>
    <dbReference type="NCBI Taxonomy" id="86416"/>
    <lineage>
        <taxon>Bacteria</taxon>
        <taxon>Bacillati</taxon>
        <taxon>Bacillota</taxon>
        <taxon>Clostridia</taxon>
        <taxon>Eubacteriales</taxon>
        <taxon>Clostridiaceae</taxon>
        <taxon>Clostridium</taxon>
    </lineage>
</organism>
<dbReference type="Pfam" id="PF01810">
    <property type="entry name" value="LysE"/>
    <property type="match status" value="1"/>
</dbReference>
<gene>
    <name evidence="7" type="ORF">Clopa_0657</name>
</gene>
<dbReference type="eggNOG" id="COG1280">
    <property type="taxonomic scope" value="Bacteria"/>
</dbReference>
<dbReference type="GO" id="GO:0005886">
    <property type="term" value="C:plasma membrane"/>
    <property type="evidence" value="ECO:0007669"/>
    <property type="project" value="UniProtKB-SubCell"/>
</dbReference>
<feature type="transmembrane region" description="Helical" evidence="6">
    <location>
        <begin position="191"/>
        <end position="209"/>
    </location>
</feature>
<dbReference type="PANTHER" id="PTHR30086:SF20">
    <property type="entry name" value="ARGININE EXPORTER PROTEIN ARGO-RELATED"/>
    <property type="match status" value="1"/>
</dbReference>
<evidence type="ECO:0000313" key="8">
    <source>
        <dbReference type="Proteomes" id="UP000013523"/>
    </source>
</evidence>
<reference evidence="7 8" key="1">
    <citation type="submission" date="2012-01" db="EMBL/GenBank/DDBJ databases">
        <title>Complete sequence of chromosome of Clostridium pasteurianum BC1.</title>
        <authorList>
            <consortium name="US DOE Joint Genome Institute"/>
            <person name="Lucas S."/>
            <person name="Han J."/>
            <person name="Lapidus A."/>
            <person name="Cheng J.-F."/>
            <person name="Goodwin L."/>
            <person name="Pitluck S."/>
            <person name="Peters L."/>
            <person name="Mikhailova N."/>
            <person name="Teshima H."/>
            <person name="Detter J.C."/>
            <person name="Han C."/>
            <person name="Tapia R."/>
            <person name="Land M."/>
            <person name="Hauser L."/>
            <person name="Kyrpides N."/>
            <person name="Ivanova N."/>
            <person name="Pagani I."/>
            <person name="Dunn J."/>
            <person name="Taghavi S."/>
            <person name="Francis A."/>
            <person name="van der Lelie D."/>
            <person name="Woyke T."/>
        </authorList>
    </citation>
    <scope>NUCLEOTIDE SEQUENCE [LARGE SCALE GENOMIC DNA]</scope>
    <source>
        <strain evidence="7 8">BC1</strain>
    </source>
</reference>
<feature type="transmembrane region" description="Helical" evidence="6">
    <location>
        <begin position="49"/>
        <end position="71"/>
    </location>
</feature>
<comment type="subcellular location">
    <subcellularLocation>
        <location evidence="1">Cell membrane</location>
        <topology evidence="1">Multi-pass membrane protein</topology>
    </subcellularLocation>
</comment>
<dbReference type="Proteomes" id="UP000013523">
    <property type="component" value="Chromosome"/>
</dbReference>
<feature type="transmembrane region" description="Helical" evidence="6">
    <location>
        <begin position="21"/>
        <end position="43"/>
    </location>
</feature>
<dbReference type="GO" id="GO:0015171">
    <property type="term" value="F:amino acid transmembrane transporter activity"/>
    <property type="evidence" value="ECO:0007669"/>
    <property type="project" value="TreeGrafter"/>
</dbReference>
<evidence type="ECO:0000256" key="5">
    <source>
        <dbReference type="ARBA" id="ARBA00023136"/>
    </source>
</evidence>
<dbReference type="AlphaFoldDB" id="R4K1P2"/>
<dbReference type="PANTHER" id="PTHR30086">
    <property type="entry name" value="ARGININE EXPORTER PROTEIN ARGO"/>
    <property type="match status" value="1"/>
</dbReference>
<dbReference type="HOGENOM" id="CLU_087840_3_0_9"/>
<evidence type="ECO:0000256" key="2">
    <source>
        <dbReference type="ARBA" id="ARBA00022475"/>
    </source>
</evidence>
<keyword evidence="5 6" id="KW-0472">Membrane</keyword>
<evidence type="ECO:0000256" key="1">
    <source>
        <dbReference type="ARBA" id="ARBA00004651"/>
    </source>
</evidence>
<feature type="transmembrane region" description="Helical" evidence="6">
    <location>
        <begin position="78"/>
        <end position="100"/>
    </location>
</feature>
<evidence type="ECO:0000313" key="7">
    <source>
        <dbReference type="EMBL" id="AGK95701.1"/>
    </source>
</evidence>
<dbReference type="PATRIC" id="fig|86416.3.peg.642"/>
<keyword evidence="3 6" id="KW-0812">Transmembrane</keyword>
<keyword evidence="4 6" id="KW-1133">Transmembrane helix</keyword>
<protein>
    <submittedName>
        <fullName evidence="7">Putative threonine efflux protein</fullName>
    </submittedName>
</protein>